<keyword evidence="4" id="KW-1185">Reference proteome</keyword>
<dbReference type="AlphaFoldDB" id="A0A514BR83"/>
<dbReference type="RefSeq" id="WP_141623243.1">
    <property type="nucleotide sequence ID" value="NZ_CP041242.1"/>
</dbReference>
<dbReference type="NCBIfam" id="NF008473">
    <property type="entry name" value="PRK11370.1"/>
    <property type="match status" value="1"/>
</dbReference>
<dbReference type="InterPro" id="IPR005545">
    <property type="entry name" value="YCII"/>
</dbReference>
<gene>
    <name evidence="3" type="ORF">FKV23_07210</name>
</gene>
<comment type="similarity">
    <text evidence="1">Belongs to the YciI family.</text>
</comment>
<dbReference type="PANTHER" id="PTHR33606:SF3">
    <property type="entry name" value="PROTEIN YCII"/>
    <property type="match status" value="1"/>
</dbReference>
<protein>
    <submittedName>
        <fullName evidence="3">YciI family protein</fullName>
    </submittedName>
</protein>
<dbReference type="Pfam" id="PF03795">
    <property type="entry name" value="YCII"/>
    <property type="match status" value="1"/>
</dbReference>
<dbReference type="OrthoDB" id="9797014at2"/>
<proteinExistence type="inferred from homology"/>
<dbReference type="InterPro" id="IPR051807">
    <property type="entry name" value="Sec-metab_biosynth-assoc"/>
</dbReference>
<dbReference type="EMBL" id="CP041242">
    <property type="protein sequence ID" value="QDH69903.1"/>
    <property type="molecule type" value="Genomic_DNA"/>
</dbReference>
<accession>A0A514BR83</accession>
<organism evidence="3 4">
    <name type="scientific">Marilutibacter alkalisoli</name>
    <dbReference type="NCBI Taxonomy" id="2591633"/>
    <lineage>
        <taxon>Bacteria</taxon>
        <taxon>Pseudomonadati</taxon>
        <taxon>Pseudomonadota</taxon>
        <taxon>Gammaproteobacteria</taxon>
        <taxon>Lysobacterales</taxon>
        <taxon>Lysobacteraceae</taxon>
        <taxon>Marilutibacter</taxon>
    </lineage>
</organism>
<dbReference type="Proteomes" id="UP000317199">
    <property type="component" value="Chromosome"/>
</dbReference>
<sequence length="99" mass="10745">MWYVIEGHDGEGVLERRLAARAAHLARLTALRDQGRLLLAGPCPAIDAEDPGPAGFSGSLVVAEFESLEAARSWADADPYVAADVYDRVDVRPFKRVLP</sequence>
<evidence type="ECO:0000313" key="4">
    <source>
        <dbReference type="Proteomes" id="UP000317199"/>
    </source>
</evidence>
<dbReference type="SUPFAM" id="SSF54909">
    <property type="entry name" value="Dimeric alpha+beta barrel"/>
    <property type="match status" value="1"/>
</dbReference>
<dbReference type="Gene3D" id="3.30.70.1060">
    <property type="entry name" value="Dimeric alpha+beta barrel"/>
    <property type="match status" value="1"/>
</dbReference>
<evidence type="ECO:0000259" key="2">
    <source>
        <dbReference type="Pfam" id="PF03795"/>
    </source>
</evidence>
<dbReference type="KEGG" id="lyj:FKV23_07210"/>
<evidence type="ECO:0000313" key="3">
    <source>
        <dbReference type="EMBL" id="QDH69903.1"/>
    </source>
</evidence>
<feature type="domain" description="YCII-related" evidence="2">
    <location>
        <begin position="1"/>
        <end position="95"/>
    </location>
</feature>
<dbReference type="PANTHER" id="PTHR33606">
    <property type="entry name" value="PROTEIN YCII"/>
    <property type="match status" value="1"/>
</dbReference>
<evidence type="ECO:0000256" key="1">
    <source>
        <dbReference type="ARBA" id="ARBA00007689"/>
    </source>
</evidence>
<name>A0A514BR83_9GAMM</name>
<reference evidence="3 4" key="1">
    <citation type="submission" date="2019-06" db="EMBL/GenBank/DDBJ databases">
        <title>Lysobacter alkalisoli sp. nov. isolated from saline-alkali soil.</title>
        <authorList>
            <person name="Sun J.-Q."/>
            <person name="Xu L."/>
        </authorList>
    </citation>
    <scope>NUCLEOTIDE SEQUENCE [LARGE SCALE GENOMIC DNA]</scope>
    <source>
        <strain evidence="3 4">SJ-36</strain>
    </source>
</reference>
<dbReference type="InterPro" id="IPR011008">
    <property type="entry name" value="Dimeric_a/b-barrel"/>
</dbReference>